<dbReference type="KEGG" id="dmm:dnm_006370"/>
<gene>
    <name evidence="1" type="ORF">dnm_006370</name>
</gene>
<name>A0A975BG27_9BACT</name>
<accession>A0A975BG27</accession>
<reference evidence="1" key="1">
    <citation type="journal article" date="2021" name="Microb. Physiol.">
        <title>Proteogenomic Insights into the Physiology of Marine, Sulfate-Reducing, Filamentous Desulfonema limicola and Desulfonema magnum.</title>
        <authorList>
            <person name="Schnaars V."/>
            <person name="Wohlbrand L."/>
            <person name="Scheve S."/>
            <person name="Hinrichs C."/>
            <person name="Reinhardt R."/>
            <person name="Rabus R."/>
        </authorList>
    </citation>
    <scope>NUCLEOTIDE SEQUENCE</scope>
    <source>
        <strain evidence="1">4be13</strain>
    </source>
</reference>
<proteinExistence type="predicted"/>
<protein>
    <submittedName>
        <fullName evidence="1">Uncharacterized protein</fullName>
    </submittedName>
</protein>
<evidence type="ECO:0000313" key="2">
    <source>
        <dbReference type="Proteomes" id="UP000663722"/>
    </source>
</evidence>
<organism evidence="1 2">
    <name type="scientific">Desulfonema magnum</name>
    <dbReference type="NCBI Taxonomy" id="45655"/>
    <lineage>
        <taxon>Bacteria</taxon>
        <taxon>Pseudomonadati</taxon>
        <taxon>Thermodesulfobacteriota</taxon>
        <taxon>Desulfobacteria</taxon>
        <taxon>Desulfobacterales</taxon>
        <taxon>Desulfococcaceae</taxon>
        <taxon>Desulfonema</taxon>
    </lineage>
</organism>
<sequence>MISRIKNAYFLSCPDKSEEKRGVKSDIRKNSQYQIKI</sequence>
<dbReference type="AlphaFoldDB" id="A0A975BG27"/>
<keyword evidence="2" id="KW-1185">Reference proteome</keyword>
<evidence type="ECO:0000313" key="1">
    <source>
        <dbReference type="EMBL" id="QTA84638.1"/>
    </source>
</evidence>
<dbReference type="Proteomes" id="UP000663722">
    <property type="component" value="Chromosome"/>
</dbReference>
<dbReference type="EMBL" id="CP061800">
    <property type="protein sequence ID" value="QTA84638.1"/>
    <property type="molecule type" value="Genomic_DNA"/>
</dbReference>